<dbReference type="InterPro" id="IPR049326">
    <property type="entry name" value="Rhodopsin_dom_fungi"/>
</dbReference>
<protein>
    <recommendedName>
        <fullName evidence="8">Rhodopsin domain-containing protein</fullName>
    </recommendedName>
</protein>
<dbReference type="EMBL" id="MU856852">
    <property type="protein sequence ID" value="KAK4157293.1"/>
    <property type="molecule type" value="Genomic_DNA"/>
</dbReference>
<keyword evidence="2 7" id="KW-0812">Transmembrane</keyword>
<reference evidence="9" key="2">
    <citation type="submission" date="2023-05" db="EMBL/GenBank/DDBJ databases">
        <authorList>
            <consortium name="Lawrence Berkeley National Laboratory"/>
            <person name="Steindorff A."/>
            <person name="Hensen N."/>
            <person name="Bonometti L."/>
            <person name="Westerberg I."/>
            <person name="Brannstrom I.O."/>
            <person name="Guillou S."/>
            <person name="Cros-Aarteil S."/>
            <person name="Calhoun S."/>
            <person name="Haridas S."/>
            <person name="Kuo A."/>
            <person name="Mondo S."/>
            <person name="Pangilinan J."/>
            <person name="Riley R."/>
            <person name="Labutti K."/>
            <person name="Andreopoulos B."/>
            <person name="Lipzen A."/>
            <person name="Chen C."/>
            <person name="Yanf M."/>
            <person name="Daum C."/>
            <person name="Ng V."/>
            <person name="Clum A."/>
            <person name="Ohm R."/>
            <person name="Martin F."/>
            <person name="Silar P."/>
            <person name="Natvig D."/>
            <person name="Lalanne C."/>
            <person name="Gautier V."/>
            <person name="Ament-Velasquez S.L."/>
            <person name="Kruys A."/>
            <person name="Hutchinson M.I."/>
            <person name="Powell A.J."/>
            <person name="Barry K."/>
            <person name="Miller A.N."/>
            <person name="Grigoriev I.V."/>
            <person name="Debuchy R."/>
            <person name="Gladieux P."/>
            <person name="Thoren M.H."/>
            <person name="Johannesson H."/>
        </authorList>
    </citation>
    <scope>NUCLEOTIDE SEQUENCE</scope>
    <source>
        <strain evidence="9">CBS 538.74</strain>
    </source>
</reference>
<dbReference type="Pfam" id="PF20684">
    <property type="entry name" value="Fung_rhodopsin"/>
    <property type="match status" value="1"/>
</dbReference>
<evidence type="ECO:0000313" key="10">
    <source>
        <dbReference type="Proteomes" id="UP001302745"/>
    </source>
</evidence>
<keyword evidence="10" id="KW-1185">Reference proteome</keyword>
<evidence type="ECO:0000259" key="8">
    <source>
        <dbReference type="Pfam" id="PF20684"/>
    </source>
</evidence>
<feature type="region of interest" description="Disordered" evidence="6">
    <location>
        <begin position="302"/>
        <end position="323"/>
    </location>
</feature>
<name>A0AAN6VT37_9PEZI</name>
<feature type="domain" description="Rhodopsin" evidence="8">
    <location>
        <begin position="30"/>
        <end position="266"/>
    </location>
</feature>
<proteinExistence type="inferred from homology"/>
<evidence type="ECO:0000256" key="5">
    <source>
        <dbReference type="ARBA" id="ARBA00038359"/>
    </source>
</evidence>
<keyword evidence="3 7" id="KW-1133">Transmembrane helix</keyword>
<feature type="transmembrane region" description="Helical" evidence="7">
    <location>
        <begin position="46"/>
        <end position="66"/>
    </location>
</feature>
<evidence type="ECO:0000313" key="9">
    <source>
        <dbReference type="EMBL" id="KAK4157293.1"/>
    </source>
</evidence>
<comment type="caution">
    <text evidence="9">The sequence shown here is derived from an EMBL/GenBank/DDBJ whole genome shotgun (WGS) entry which is preliminary data.</text>
</comment>
<accession>A0AAN6VT37</accession>
<feature type="transmembrane region" description="Helical" evidence="7">
    <location>
        <begin position="13"/>
        <end position="34"/>
    </location>
</feature>
<comment type="subcellular location">
    <subcellularLocation>
        <location evidence="1">Membrane</location>
        <topology evidence="1">Multi-pass membrane protein</topology>
    </subcellularLocation>
</comment>
<dbReference type="PANTHER" id="PTHR33048:SF47">
    <property type="entry name" value="INTEGRAL MEMBRANE PROTEIN-RELATED"/>
    <property type="match status" value="1"/>
</dbReference>
<comment type="similarity">
    <text evidence="5">Belongs to the SAT4 family.</text>
</comment>
<dbReference type="PANTHER" id="PTHR33048">
    <property type="entry name" value="PTH11-LIKE INTEGRAL MEMBRANE PROTEIN (AFU_ORTHOLOGUE AFUA_5G11245)"/>
    <property type="match status" value="1"/>
</dbReference>
<feature type="transmembrane region" description="Helical" evidence="7">
    <location>
        <begin position="124"/>
        <end position="151"/>
    </location>
</feature>
<dbReference type="GO" id="GO:0016020">
    <property type="term" value="C:membrane"/>
    <property type="evidence" value="ECO:0007669"/>
    <property type="project" value="UniProtKB-SubCell"/>
</dbReference>
<keyword evidence="4 7" id="KW-0472">Membrane</keyword>
<evidence type="ECO:0000256" key="7">
    <source>
        <dbReference type="SAM" id="Phobius"/>
    </source>
</evidence>
<feature type="transmembrane region" description="Helical" evidence="7">
    <location>
        <begin position="86"/>
        <end position="104"/>
    </location>
</feature>
<evidence type="ECO:0000256" key="3">
    <source>
        <dbReference type="ARBA" id="ARBA00022989"/>
    </source>
</evidence>
<feature type="transmembrane region" description="Helical" evidence="7">
    <location>
        <begin position="203"/>
        <end position="223"/>
    </location>
</feature>
<evidence type="ECO:0000256" key="1">
    <source>
        <dbReference type="ARBA" id="ARBA00004141"/>
    </source>
</evidence>
<dbReference type="InterPro" id="IPR052337">
    <property type="entry name" value="SAT4-like"/>
</dbReference>
<evidence type="ECO:0000256" key="2">
    <source>
        <dbReference type="ARBA" id="ARBA00022692"/>
    </source>
</evidence>
<dbReference type="AlphaFoldDB" id="A0AAN6VT37"/>
<evidence type="ECO:0000256" key="6">
    <source>
        <dbReference type="SAM" id="MobiDB-lite"/>
    </source>
</evidence>
<gene>
    <name evidence="9" type="ORF">C8A00DRAFT_11824</name>
</gene>
<reference evidence="9" key="1">
    <citation type="journal article" date="2023" name="Mol. Phylogenet. Evol.">
        <title>Genome-scale phylogeny and comparative genomics of the fungal order Sordariales.</title>
        <authorList>
            <person name="Hensen N."/>
            <person name="Bonometti L."/>
            <person name="Westerberg I."/>
            <person name="Brannstrom I.O."/>
            <person name="Guillou S."/>
            <person name="Cros-Aarteil S."/>
            <person name="Calhoun S."/>
            <person name="Haridas S."/>
            <person name="Kuo A."/>
            <person name="Mondo S."/>
            <person name="Pangilinan J."/>
            <person name="Riley R."/>
            <person name="LaButti K."/>
            <person name="Andreopoulos B."/>
            <person name="Lipzen A."/>
            <person name="Chen C."/>
            <person name="Yan M."/>
            <person name="Daum C."/>
            <person name="Ng V."/>
            <person name="Clum A."/>
            <person name="Steindorff A."/>
            <person name="Ohm R.A."/>
            <person name="Martin F."/>
            <person name="Silar P."/>
            <person name="Natvig D.O."/>
            <person name="Lalanne C."/>
            <person name="Gautier V."/>
            <person name="Ament-Velasquez S.L."/>
            <person name="Kruys A."/>
            <person name="Hutchinson M.I."/>
            <person name="Powell A.J."/>
            <person name="Barry K."/>
            <person name="Miller A.N."/>
            <person name="Grigoriev I.V."/>
            <person name="Debuchy R."/>
            <person name="Gladieux P."/>
            <person name="Hiltunen Thoren M."/>
            <person name="Johannesson H."/>
        </authorList>
    </citation>
    <scope>NUCLEOTIDE SEQUENCE</scope>
    <source>
        <strain evidence="9">CBS 538.74</strain>
    </source>
</reference>
<sequence length="323" mass="35939">MDRNRLGSIPRSLIAYAVVCSSVVVIVVSLRLYVRLRLLRKPGIDDIALAVTLFSTIASVIVTTYATGLGLGRHFDTLSMEQRVAFSKFIFVSTLGYHFCIILLKSTFLLQFRRVFPLPTFERLCNIFLAFLGVWAIAGLVGAVTICLPISRNWDPRESISTCNQRFWYWLGYGIVHLITDLLIFIMPLPMLRMLPLPPLHKVVLMGVFGLGFLTCIISALRLTTLHASLRDPDASWTAATTVYWTFGEVTCSIVCLCIPTLRPLLGTCCCSRRRSGEGNIMERGAGRFGFYALDNLSSPSSSALRTETHPPIGNLDHSNTKI</sequence>
<organism evidence="9 10">
    <name type="scientific">Chaetomidium leptoderma</name>
    <dbReference type="NCBI Taxonomy" id="669021"/>
    <lineage>
        <taxon>Eukaryota</taxon>
        <taxon>Fungi</taxon>
        <taxon>Dikarya</taxon>
        <taxon>Ascomycota</taxon>
        <taxon>Pezizomycotina</taxon>
        <taxon>Sordariomycetes</taxon>
        <taxon>Sordariomycetidae</taxon>
        <taxon>Sordariales</taxon>
        <taxon>Chaetomiaceae</taxon>
        <taxon>Chaetomidium</taxon>
    </lineage>
</organism>
<feature type="transmembrane region" description="Helical" evidence="7">
    <location>
        <begin position="167"/>
        <end position="191"/>
    </location>
</feature>
<dbReference type="Proteomes" id="UP001302745">
    <property type="component" value="Unassembled WGS sequence"/>
</dbReference>
<evidence type="ECO:0000256" key="4">
    <source>
        <dbReference type="ARBA" id="ARBA00023136"/>
    </source>
</evidence>